<evidence type="ECO:0000256" key="3">
    <source>
        <dbReference type="ARBA" id="ARBA00022801"/>
    </source>
</evidence>
<evidence type="ECO:0000256" key="5">
    <source>
        <dbReference type="ARBA" id="ARBA00023049"/>
    </source>
</evidence>
<organism evidence="9 10">
    <name type="scientific">Poriferisphaera corsica</name>
    <dbReference type="NCBI Taxonomy" id="2528020"/>
    <lineage>
        <taxon>Bacteria</taxon>
        <taxon>Pseudomonadati</taxon>
        <taxon>Planctomycetota</taxon>
        <taxon>Phycisphaerae</taxon>
        <taxon>Phycisphaerales</taxon>
        <taxon>Phycisphaeraceae</taxon>
        <taxon>Poriferisphaera</taxon>
    </lineage>
</organism>
<evidence type="ECO:0000256" key="1">
    <source>
        <dbReference type="ARBA" id="ARBA00022670"/>
    </source>
</evidence>
<evidence type="ECO:0000313" key="9">
    <source>
        <dbReference type="EMBL" id="QDU34027.1"/>
    </source>
</evidence>
<evidence type="ECO:0000256" key="2">
    <source>
        <dbReference type="ARBA" id="ARBA00022723"/>
    </source>
</evidence>
<dbReference type="OrthoDB" id="9810445at2"/>
<reference evidence="9 10" key="1">
    <citation type="submission" date="2019-02" db="EMBL/GenBank/DDBJ databases">
        <title>Deep-cultivation of Planctomycetes and their phenomic and genomic characterization uncovers novel biology.</title>
        <authorList>
            <person name="Wiegand S."/>
            <person name="Jogler M."/>
            <person name="Boedeker C."/>
            <person name="Pinto D."/>
            <person name="Vollmers J."/>
            <person name="Rivas-Marin E."/>
            <person name="Kohn T."/>
            <person name="Peeters S.H."/>
            <person name="Heuer A."/>
            <person name="Rast P."/>
            <person name="Oberbeckmann S."/>
            <person name="Bunk B."/>
            <person name="Jeske O."/>
            <person name="Meyerdierks A."/>
            <person name="Storesund J.E."/>
            <person name="Kallscheuer N."/>
            <person name="Luecker S."/>
            <person name="Lage O.M."/>
            <person name="Pohl T."/>
            <person name="Merkel B.J."/>
            <person name="Hornburger P."/>
            <person name="Mueller R.-W."/>
            <person name="Bruemmer F."/>
            <person name="Labrenz M."/>
            <person name="Spormann A.M."/>
            <person name="Op den Camp H."/>
            <person name="Overmann J."/>
            <person name="Amann R."/>
            <person name="Jetten M.S.M."/>
            <person name="Mascher T."/>
            <person name="Medema M.H."/>
            <person name="Devos D.P."/>
            <person name="Kaster A.-K."/>
            <person name="Ovreas L."/>
            <person name="Rohde M."/>
            <person name="Galperin M.Y."/>
            <person name="Jogler C."/>
        </authorList>
    </citation>
    <scope>NUCLEOTIDE SEQUENCE [LARGE SCALE GENOMIC DNA]</scope>
    <source>
        <strain evidence="9 10">KS4</strain>
    </source>
</reference>
<dbReference type="AlphaFoldDB" id="A0A517YUX6"/>
<comment type="similarity">
    <text evidence="6">Belongs to the peptidase M48 family.</text>
</comment>
<dbReference type="PANTHER" id="PTHR22726">
    <property type="entry name" value="METALLOENDOPEPTIDASE OMA1"/>
    <property type="match status" value="1"/>
</dbReference>
<dbReference type="GO" id="GO:0051603">
    <property type="term" value="P:proteolysis involved in protein catabolic process"/>
    <property type="evidence" value="ECO:0007669"/>
    <property type="project" value="TreeGrafter"/>
</dbReference>
<dbReference type="GO" id="GO:0046872">
    <property type="term" value="F:metal ion binding"/>
    <property type="evidence" value="ECO:0007669"/>
    <property type="project" value="UniProtKB-KW"/>
</dbReference>
<dbReference type="CDD" id="cd07333">
    <property type="entry name" value="M48C_bepA_like"/>
    <property type="match status" value="1"/>
</dbReference>
<name>A0A517YUX6_9BACT</name>
<dbReference type="Proteomes" id="UP000317369">
    <property type="component" value="Chromosome"/>
</dbReference>
<proteinExistence type="inferred from homology"/>
<keyword evidence="1 6" id="KW-0645">Protease</keyword>
<dbReference type="GO" id="GO:0004222">
    <property type="term" value="F:metalloendopeptidase activity"/>
    <property type="evidence" value="ECO:0007669"/>
    <property type="project" value="InterPro"/>
</dbReference>
<comment type="cofactor">
    <cofactor evidence="6">
        <name>Zn(2+)</name>
        <dbReference type="ChEBI" id="CHEBI:29105"/>
    </cofactor>
    <text evidence="6">Binds 1 zinc ion per subunit.</text>
</comment>
<dbReference type="GO" id="GO:0016020">
    <property type="term" value="C:membrane"/>
    <property type="evidence" value="ECO:0007669"/>
    <property type="project" value="TreeGrafter"/>
</dbReference>
<sequence length="293" mass="32218" precursor="true">MIQSVFFKSIVPLLVCLLLFFTLAACSTNKATGRSQPNVLSPQEERDIGATEAPKLVKQLGGEIPSDEIRTYVTDLGNRLAAVSEEPELPWEFFVVNDNIVNAFALPGGKVFVTRGMLQQLTNEAQLAGILGHEIGHVTARHLNDRLFQHLLVTGAAIGLGVAGGVNDDQTLEWMGVGVGVGGNLTVLAFSRGHELEADRLGLRYMTRIGYNPYAQVQVMEILRREAAAGMGIEFLQTHPIPNTRIKELTGYIRKDYPDYDTPGRYIYAQKNYQISVLNELAKLPDAKLPAKK</sequence>
<dbReference type="InterPro" id="IPR051156">
    <property type="entry name" value="Mito/Outer_Membr_Metalloprot"/>
</dbReference>
<feature type="domain" description="Peptidase M48" evidence="8">
    <location>
        <begin position="72"/>
        <end position="251"/>
    </location>
</feature>
<gene>
    <name evidence="9" type="primary">yfgC</name>
    <name evidence="9" type="ORF">KS4_20890</name>
</gene>
<protein>
    <submittedName>
        <fullName evidence="9">TPR repeat-containing protein YfgC</fullName>
    </submittedName>
</protein>
<keyword evidence="4 6" id="KW-0862">Zinc</keyword>
<feature type="chain" id="PRO_5021840752" evidence="7">
    <location>
        <begin position="25"/>
        <end position="293"/>
    </location>
</feature>
<keyword evidence="3 6" id="KW-0378">Hydrolase</keyword>
<dbReference type="Pfam" id="PF01435">
    <property type="entry name" value="Peptidase_M48"/>
    <property type="match status" value="1"/>
</dbReference>
<keyword evidence="7" id="KW-0732">Signal</keyword>
<evidence type="ECO:0000256" key="7">
    <source>
        <dbReference type="SAM" id="SignalP"/>
    </source>
</evidence>
<keyword evidence="10" id="KW-1185">Reference proteome</keyword>
<evidence type="ECO:0000313" key="10">
    <source>
        <dbReference type="Proteomes" id="UP000317369"/>
    </source>
</evidence>
<dbReference type="PANTHER" id="PTHR22726:SF1">
    <property type="entry name" value="METALLOENDOPEPTIDASE OMA1, MITOCHONDRIAL"/>
    <property type="match status" value="1"/>
</dbReference>
<dbReference type="Gene3D" id="3.30.2010.10">
    <property type="entry name" value="Metalloproteases ('zincins'), catalytic domain"/>
    <property type="match status" value="1"/>
</dbReference>
<dbReference type="KEGG" id="pcor:KS4_20890"/>
<dbReference type="EMBL" id="CP036425">
    <property type="protein sequence ID" value="QDU34027.1"/>
    <property type="molecule type" value="Genomic_DNA"/>
</dbReference>
<keyword evidence="2" id="KW-0479">Metal-binding</keyword>
<feature type="signal peptide" evidence="7">
    <location>
        <begin position="1"/>
        <end position="24"/>
    </location>
</feature>
<dbReference type="InterPro" id="IPR001915">
    <property type="entry name" value="Peptidase_M48"/>
</dbReference>
<evidence type="ECO:0000256" key="6">
    <source>
        <dbReference type="RuleBase" id="RU003983"/>
    </source>
</evidence>
<accession>A0A517YUX6</accession>
<keyword evidence="5 6" id="KW-0482">Metalloprotease</keyword>
<dbReference type="RefSeq" id="WP_145077541.1">
    <property type="nucleotide sequence ID" value="NZ_CP036425.1"/>
</dbReference>
<evidence type="ECO:0000256" key="4">
    <source>
        <dbReference type="ARBA" id="ARBA00022833"/>
    </source>
</evidence>
<evidence type="ECO:0000259" key="8">
    <source>
        <dbReference type="Pfam" id="PF01435"/>
    </source>
</evidence>